<accession>A0A4S3B5U7</accession>
<proteinExistence type="predicted"/>
<evidence type="ECO:0000313" key="2">
    <source>
        <dbReference type="EMBL" id="THB61250.1"/>
    </source>
</evidence>
<evidence type="ECO:0000313" key="3">
    <source>
        <dbReference type="Proteomes" id="UP000310506"/>
    </source>
</evidence>
<keyword evidence="3" id="KW-1185">Reference proteome</keyword>
<sequence>MNVMKIEIWSDFLCPFCYIGKRKLEMALAQLPFIKDPEIVYKSFELNPEASLFNGTKIEVELAAKYGMSIDQARQNNQQIKQVAAEVGLAFDFEAMKPTNSLAAHRLAKYAKTTAFETEFVEALYQAYFEEGQLISDAEVLSAIAVEAGLDKVAVQEVLADDSRYLAEVRQDENEAYQFGISSVPYFVLDQKFAIQGAQPMEIFIKALTDVWAEGNATDSIQQQSDMMCDETGCEIKKS</sequence>
<evidence type="ECO:0000259" key="1">
    <source>
        <dbReference type="Pfam" id="PF01323"/>
    </source>
</evidence>
<dbReference type="AlphaFoldDB" id="A0A4S3B5U7"/>
<dbReference type="Proteomes" id="UP000310506">
    <property type="component" value="Unassembled WGS sequence"/>
</dbReference>
<feature type="domain" description="DSBA-like thioredoxin" evidence="1">
    <location>
        <begin position="6"/>
        <end position="208"/>
    </location>
</feature>
<name>A0A4S3B5U7_9ENTE</name>
<comment type="caution">
    <text evidence="2">The sequence shown here is derived from an EMBL/GenBank/DDBJ whole genome shotgun (WGS) entry which is preliminary data.</text>
</comment>
<dbReference type="InterPro" id="IPR036249">
    <property type="entry name" value="Thioredoxin-like_sf"/>
</dbReference>
<dbReference type="Gene3D" id="3.40.30.10">
    <property type="entry name" value="Glutaredoxin"/>
    <property type="match status" value="1"/>
</dbReference>
<protein>
    <submittedName>
        <fullName evidence="2">DsbA family oxidoreductase</fullName>
    </submittedName>
</protein>
<dbReference type="EMBL" id="SDGV01000014">
    <property type="protein sequence ID" value="THB61250.1"/>
    <property type="molecule type" value="Genomic_DNA"/>
</dbReference>
<dbReference type="CDD" id="cd03024">
    <property type="entry name" value="DsbA_FrnE"/>
    <property type="match status" value="1"/>
</dbReference>
<dbReference type="Pfam" id="PF01323">
    <property type="entry name" value="DSBA"/>
    <property type="match status" value="1"/>
</dbReference>
<organism evidence="2 3">
    <name type="scientific">Vagococcus silagei</name>
    <dbReference type="NCBI Taxonomy" id="2508885"/>
    <lineage>
        <taxon>Bacteria</taxon>
        <taxon>Bacillati</taxon>
        <taxon>Bacillota</taxon>
        <taxon>Bacilli</taxon>
        <taxon>Lactobacillales</taxon>
        <taxon>Enterococcaceae</taxon>
        <taxon>Vagococcus</taxon>
    </lineage>
</organism>
<dbReference type="InterPro" id="IPR001853">
    <property type="entry name" value="DSBA-like_thioredoxin_dom"/>
</dbReference>
<dbReference type="SUPFAM" id="SSF52833">
    <property type="entry name" value="Thioredoxin-like"/>
    <property type="match status" value="1"/>
</dbReference>
<dbReference type="PANTHER" id="PTHR13887:SF41">
    <property type="entry name" value="THIOREDOXIN SUPERFAMILY PROTEIN"/>
    <property type="match status" value="1"/>
</dbReference>
<gene>
    <name evidence="2" type="ORF">ESZ54_05755</name>
</gene>
<dbReference type="GO" id="GO:0016491">
    <property type="term" value="F:oxidoreductase activity"/>
    <property type="evidence" value="ECO:0007669"/>
    <property type="project" value="InterPro"/>
</dbReference>
<dbReference type="OrthoDB" id="9799122at2"/>
<reference evidence="2 3" key="1">
    <citation type="submission" date="2019-01" db="EMBL/GenBank/DDBJ databases">
        <title>Vagococcus silagei sp. nov. isolated from brewer's grain.</title>
        <authorList>
            <person name="Guu J.-R."/>
        </authorList>
    </citation>
    <scope>NUCLEOTIDE SEQUENCE [LARGE SCALE GENOMIC DNA]</scope>
    <source>
        <strain evidence="2 3">2B-2</strain>
    </source>
</reference>
<dbReference type="PANTHER" id="PTHR13887">
    <property type="entry name" value="GLUTATHIONE S-TRANSFERASE KAPPA"/>
    <property type="match status" value="1"/>
</dbReference>